<evidence type="ECO:0000256" key="1">
    <source>
        <dbReference type="ARBA" id="ARBA00005781"/>
    </source>
</evidence>
<dbReference type="GO" id="GO:0003735">
    <property type="term" value="F:structural constituent of ribosome"/>
    <property type="evidence" value="ECO:0007669"/>
    <property type="project" value="InterPro"/>
</dbReference>
<proteinExistence type="inferred from homology"/>
<dbReference type="InterPro" id="IPR018257">
    <property type="entry name" value="Ribosomal_bL19_CS"/>
</dbReference>
<keyword evidence="3 5" id="KW-0687">Ribonucleoprotein</keyword>
<evidence type="ECO:0000313" key="8">
    <source>
        <dbReference type="Proteomes" id="UP000176308"/>
    </source>
</evidence>
<sequence>MTTKIEQFNLSQQKTDLPNIRPGDTVLVHQKIKEGNKERIQIFEGVVIAKKHGKGPSGTITVRKVVEGIGVERIFPIHSPTISKIEVAKHGKVRRAKLYYLRTTKGKKAKIKKKGFDAVIVEETPIATETTTKEEIVE</sequence>
<dbReference type="InterPro" id="IPR001857">
    <property type="entry name" value="Ribosomal_bL19"/>
</dbReference>
<dbReference type="PROSITE" id="PS01015">
    <property type="entry name" value="RIBOSOMAL_L19"/>
    <property type="match status" value="1"/>
</dbReference>
<dbReference type="NCBIfam" id="TIGR01024">
    <property type="entry name" value="rplS_bact"/>
    <property type="match status" value="1"/>
</dbReference>
<dbReference type="InterPro" id="IPR008991">
    <property type="entry name" value="Translation_prot_SH3-like_sf"/>
</dbReference>
<protein>
    <recommendedName>
        <fullName evidence="4 5">Large ribosomal subunit protein bL19</fullName>
    </recommendedName>
</protein>
<dbReference type="PANTHER" id="PTHR15680">
    <property type="entry name" value="RIBOSOMAL PROTEIN L19"/>
    <property type="match status" value="1"/>
</dbReference>
<evidence type="ECO:0000256" key="4">
    <source>
        <dbReference type="ARBA" id="ARBA00035171"/>
    </source>
</evidence>
<reference evidence="7 8" key="1">
    <citation type="journal article" date="2016" name="Nat. Commun.">
        <title>Thousands of microbial genomes shed light on interconnected biogeochemical processes in an aquifer system.</title>
        <authorList>
            <person name="Anantharaman K."/>
            <person name="Brown C.T."/>
            <person name="Hug L.A."/>
            <person name="Sharon I."/>
            <person name="Castelle C.J."/>
            <person name="Probst A.J."/>
            <person name="Thomas B.C."/>
            <person name="Singh A."/>
            <person name="Wilkins M.J."/>
            <person name="Karaoz U."/>
            <person name="Brodie E.L."/>
            <person name="Williams K.H."/>
            <person name="Hubbard S.S."/>
            <person name="Banfield J.F."/>
        </authorList>
    </citation>
    <scope>NUCLEOTIDE SEQUENCE [LARGE SCALE GENOMIC DNA]</scope>
</reference>
<dbReference type="SUPFAM" id="SSF50104">
    <property type="entry name" value="Translation proteins SH3-like domain"/>
    <property type="match status" value="1"/>
</dbReference>
<accession>A0A1G2I6J0</accession>
<organism evidence="7 8">
    <name type="scientific">Candidatus Staskawiczbacteria bacterium RIFCSPLOWO2_01_FULL_33_9</name>
    <dbReference type="NCBI Taxonomy" id="1802211"/>
    <lineage>
        <taxon>Bacteria</taxon>
        <taxon>Candidatus Staskawicziibacteriota</taxon>
    </lineage>
</organism>
<dbReference type="FunFam" id="2.30.30.790:FF:000001">
    <property type="entry name" value="50S ribosomal protein L19"/>
    <property type="match status" value="1"/>
</dbReference>
<dbReference type="GO" id="GO:0022625">
    <property type="term" value="C:cytosolic large ribosomal subunit"/>
    <property type="evidence" value="ECO:0007669"/>
    <property type="project" value="TreeGrafter"/>
</dbReference>
<dbReference type="GO" id="GO:0006412">
    <property type="term" value="P:translation"/>
    <property type="evidence" value="ECO:0007669"/>
    <property type="project" value="UniProtKB-UniRule"/>
</dbReference>
<gene>
    <name evidence="5" type="primary">rplS</name>
    <name evidence="7" type="ORF">A2904_00450</name>
</gene>
<keyword evidence="2 5" id="KW-0689">Ribosomal protein</keyword>
<dbReference type="PANTHER" id="PTHR15680:SF9">
    <property type="entry name" value="LARGE RIBOSOMAL SUBUNIT PROTEIN BL19M"/>
    <property type="match status" value="1"/>
</dbReference>
<comment type="caution">
    <text evidence="7">The sequence shown here is derived from an EMBL/GenBank/DDBJ whole genome shotgun (WGS) entry which is preliminary data.</text>
</comment>
<dbReference type="EMBL" id="MHOX01000036">
    <property type="protein sequence ID" value="OGZ70111.1"/>
    <property type="molecule type" value="Genomic_DNA"/>
</dbReference>
<comment type="similarity">
    <text evidence="1 5 6">Belongs to the bacterial ribosomal protein bL19 family.</text>
</comment>
<dbReference type="HAMAP" id="MF_00402">
    <property type="entry name" value="Ribosomal_bL19"/>
    <property type="match status" value="1"/>
</dbReference>
<dbReference type="PRINTS" id="PR00061">
    <property type="entry name" value="RIBOSOMALL19"/>
</dbReference>
<evidence type="ECO:0000256" key="6">
    <source>
        <dbReference type="RuleBase" id="RU000559"/>
    </source>
</evidence>
<dbReference type="Proteomes" id="UP000176308">
    <property type="component" value="Unassembled WGS sequence"/>
</dbReference>
<evidence type="ECO:0000256" key="3">
    <source>
        <dbReference type="ARBA" id="ARBA00023274"/>
    </source>
</evidence>
<evidence type="ECO:0000256" key="2">
    <source>
        <dbReference type="ARBA" id="ARBA00022980"/>
    </source>
</evidence>
<dbReference type="AlphaFoldDB" id="A0A1G2I6J0"/>
<dbReference type="Pfam" id="PF01245">
    <property type="entry name" value="Ribosomal_L19"/>
    <property type="match status" value="1"/>
</dbReference>
<dbReference type="InterPro" id="IPR038657">
    <property type="entry name" value="Ribosomal_bL19_sf"/>
</dbReference>
<evidence type="ECO:0000313" key="7">
    <source>
        <dbReference type="EMBL" id="OGZ70111.1"/>
    </source>
</evidence>
<dbReference type="Gene3D" id="2.30.30.790">
    <property type="match status" value="1"/>
</dbReference>
<evidence type="ECO:0000256" key="5">
    <source>
        <dbReference type="HAMAP-Rule" id="MF_00402"/>
    </source>
</evidence>
<name>A0A1G2I6J0_9BACT</name>
<comment type="function">
    <text evidence="5 6">This protein is located at the 30S-50S ribosomal subunit interface and may play a role in the structure and function of the aminoacyl-tRNA binding site.</text>
</comment>